<gene>
    <name evidence="1" type="ORF">SAMN02982917_3226</name>
</gene>
<dbReference type="EMBL" id="FXAK01000007">
    <property type="protein sequence ID" value="SMF63617.1"/>
    <property type="molecule type" value="Genomic_DNA"/>
</dbReference>
<protein>
    <recommendedName>
        <fullName evidence="3">Phytanoyl-CoA dioxygenase (PhyH)</fullName>
    </recommendedName>
</protein>
<evidence type="ECO:0000313" key="1">
    <source>
        <dbReference type="EMBL" id="SMF63617.1"/>
    </source>
</evidence>
<evidence type="ECO:0008006" key="3">
    <source>
        <dbReference type="Google" id="ProtNLM"/>
    </source>
</evidence>
<dbReference type="Proteomes" id="UP000192936">
    <property type="component" value="Unassembled WGS sequence"/>
</dbReference>
<dbReference type="AlphaFoldDB" id="A0A1X7G4B0"/>
<dbReference type="Gene3D" id="2.60.120.620">
    <property type="entry name" value="q2cbj1_9rhob like domain"/>
    <property type="match status" value="1"/>
</dbReference>
<accession>A0A1X7G4B0</accession>
<dbReference type="SUPFAM" id="SSF51197">
    <property type="entry name" value="Clavaminate synthase-like"/>
    <property type="match status" value="1"/>
</dbReference>
<organism evidence="1 2">
    <name type="scientific">Azospirillum oryzae</name>
    <dbReference type="NCBI Taxonomy" id="286727"/>
    <lineage>
        <taxon>Bacteria</taxon>
        <taxon>Pseudomonadati</taxon>
        <taxon>Pseudomonadota</taxon>
        <taxon>Alphaproteobacteria</taxon>
        <taxon>Rhodospirillales</taxon>
        <taxon>Azospirillaceae</taxon>
        <taxon>Azospirillum</taxon>
    </lineage>
</organism>
<sequence>MRPPTAPDGRTAAIPAGMGARVRRLTTRLNQYIATGRRNPVWFAMFIFGRFTLARRLAWGIRSPSRRRSRTDHPTIFPAVDVEAAVRDLRVDGIHPGLMLPRTTLAEILRFAEARRCYANSDPNRAIRVNRGGDVHFDGPPPLIADYHGQVFDCPAIRQLATDGTLTRIATAYLRSEPQLTRCRLWWSFVAPDSPAELRNTFSQDAFHFDIDDWACLKYFFYLVDVDDGAGPHRVIRGSHRNRRLRHQFTIFKGQSLASLTKVYPARDFLTITGPAGFGFAEDPFAFHTGTVATVRPRLMLEVEYGVSQLPVAGRYGSPQG</sequence>
<name>A0A1X7G4B0_9PROT</name>
<dbReference type="RefSeq" id="WP_143266691.1">
    <property type="nucleotide sequence ID" value="NZ_FXAK01000007.1"/>
</dbReference>
<proteinExistence type="predicted"/>
<reference evidence="1 2" key="1">
    <citation type="submission" date="2017-04" db="EMBL/GenBank/DDBJ databases">
        <authorList>
            <person name="Afonso C.L."/>
            <person name="Miller P.J."/>
            <person name="Scott M.A."/>
            <person name="Spackman E."/>
            <person name="Goraichik I."/>
            <person name="Dimitrov K.M."/>
            <person name="Suarez D.L."/>
            <person name="Swayne D.E."/>
        </authorList>
    </citation>
    <scope>NUCLEOTIDE SEQUENCE [LARGE SCALE GENOMIC DNA]</scope>
    <source>
        <strain evidence="1 2">A2P</strain>
    </source>
</reference>
<evidence type="ECO:0000313" key="2">
    <source>
        <dbReference type="Proteomes" id="UP000192936"/>
    </source>
</evidence>
<dbReference type="OrthoDB" id="324927at2"/>
<dbReference type="STRING" id="286727.SAMN02982917_3226"/>